<dbReference type="Gene3D" id="1.20.1740.10">
    <property type="entry name" value="Amino acid/polyamine transporter I"/>
    <property type="match status" value="1"/>
</dbReference>
<evidence type="ECO:0000313" key="8">
    <source>
        <dbReference type="EMBL" id="SMR51290.1"/>
    </source>
</evidence>
<feature type="transmembrane region" description="Helical" evidence="7">
    <location>
        <begin position="116"/>
        <end position="137"/>
    </location>
</feature>
<dbReference type="PANTHER" id="PTHR45649">
    <property type="entry name" value="AMINO-ACID PERMEASE BAT1"/>
    <property type="match status" value="1"/>
</dbReference>
<evidence type="ECO:0000256" key="1">
    <source>
        <dbReference type="ARBA" id="ARBA00004141"/>
    </source>
</evidence>
<dbReference type="InterPro" id="IPR002293">
    <property type="entry name" value="AA/rel_permease1"/>
</dbReference>
<accession>A0A2H1GCK3</accession>
<dbReference type="PIRSF" id="PIRSF006060">
    <property type="entry name" value="AA_transporter"/>
    <property type="match status" value="1"/>
</dbReference>
<dbReference type="AlphaFoldDB" id="A0A2H1GCK3"/>
<feature type="transmembrane region" description="Helical" evidence="7">
    <location>
        <begin position="484"/>
        <end position="506"/>
    </location>
</feature>
<evidence type="ECO:0000256" key="6">
    <source>
        <dbReference type="SAM" id="MobiDB-lite"/>
    </source>
</evidence>
<feature type="transmembrane region" description="Helical" evidence="7">
    <location>
        <begin position="437"/>
        <end position="463"/>
    </location>
</feature>
<evidence type="ECO:0000256" key="5">
    <source>
        <dbReference type="ARBA" id="ARBA00023136"/>
    </source>
</evidence>
<organism evidence="8 9">
    <name type="scientific">Zymoseptoria tritici ST99CH_1E4</name>
    <dbReference type="NCBI Taxonomy" id="1276532"/>
    <lineage>
        <taxon>Eukaryota</taxon>
        <taxon>Fungi</taxon>
        <taxon>Dikarya</taxon>
        <taxon>Ascomycota</taxon>
        <taxon>Pezizomycotina</taxon>
        <taxon>Dothideomycetes</taxon>
        <taxon>Dothideomycetidae</taxon>
        <taxon>Mycosphaerellales</taxon>
        <taxon>Mycosphaerellaceae</taxon>
        <taxon>Zymoseptoria</taxon>
    </lineage>
</organism>
<keyword evidence="3 7" id="KW-0812">Transmembrane</keyword>
<feature type="transmembrane region" description="Helical" evidence="7">
    <location>
        <begin position="270"/>
        <end position="289"/>
    </location>
</feature>
<feature type="transmembrane region" description="Helical" evidence="7">
    <location>
        <begin position="229"/>
        <end position="250"/>
    </location>
</feature>
<name>A0A2H1GCK3_ZYMTR</name>
<feature type="transmembrane region" description="Helical" evidence="7">
    <location>
        <begin position="158"/>
        <end position="183"/>
    </location>
</feature>
<feature type="transmembrane region" description="Helical" evidence="7">
    <location>
        <begin position="203"/>
        <end position="222"/>
    </location>
</feature>
<dbReference type="GO" id="GO:0022857">
    <property type="term" value="F:transmembrane transporter activity"/>
    <property type="evidence" value="ECO:0007669"/>
    <property type="project" value="InterPro"/>
</dbReference>
<feature type="transmembrane region" description="Helical" evidence="7">
    <location>
        <begin position="518"/>
        <end position="536"/>
    </location>
</feature>
<dbReference type="Pfam" id="PF13520">
    <property type="entry name" value="AA_permease_2"/>
    <property type="match status" value="1"/>
</dbReference>
<dbReference type="EMBL" id="LT854256">
    <property type="protein sequence ID" value="SMR51290.1"/>
    <property type="molecule type" value="Genomic_DNA"/>
</dbReference>
<evidence type="ECO:0000256" key="7">
    <source>
        <dbReference type="SAM" id="Phobius"/>
    </source>
</evidence>
<evidence type="ECO:0008006" key="10">
    <source>
        <dbReference type="Google" id="ProtNLM"/>
    </source>
</evidence>
<feature type="transmembrane region" description="Helical" evidence="7">
    <location>
        <begin position="365"/>
        <end position="384"/>
    </location>
</feature>
<evidence type="ECO:0000256" key="4">
    <source>
        <dbReference type="ARBA" id="ARBA00022989"/>
    </source>
</evidence>
<dbReference type="GO" id="GO:0016020">
    <property type="term" value="C:membrane"/>
    <property type="evidence" value="ECO:0007669"/>
    <property type="project" value="UniProtKB-SubCell"/>
</dbReference>
<comment type="subcellular location">
    <subcellularLocation>
        <location evidence="1">Membrane</location>
        <topology evidence="1">Multi-pass membrane protein</topology>
    </subcellularLocation>
</comment>
<keyword evidence="2" id="KW-0813">Transport</keyword>
<feature type="transmembrane region" description="Helical" evidence="7">
    <location>
        <begin position="413"/>
        <end position="431"/>
    </location>
</feature>
<reference evidence="9" key="1">
    <citation type="submission" date="2017-05" db="EMBL/GenBank/DDBJ databases">
        <authorList>
            <person name="Song R."/>
            <person name="Chenine A.L."/>
            <person name="Ruprecht R.M."/>
        </authorList>
    </citation>
    <scope>NUCLEOTIDE SEQUENCE [LARGE SCALE GENOMIC DNA]</scope>
</reference>
<keyword evidence="4 7" id="KW-1133">Transmembrane helix</keyword>
<keyword evidence="5 7" id="KW-0472">Membrane</keyword>
<protein>
    <recommendedName>
        <fullName evidence="10">Amino acid permease/ SLC12A domain-containing protein</fullName>
    </recommendedName>
</protein>
<sequence length="551" mass="59320">MAPQTVTEFFVSEARTHALAESKNPHPTVHIAREDSSSSGGGGGGGEHELPPEKRGTRADRSDMRRMGMAQEFKRNFSFIPIFGFSAVLMMTWASVLSGVSYALPNGGLPALIYNYVATLVGFGAAILSMAEMASMAPTSGGQYHWVSEFAPKSYQKILSYLVGWFCVLGWQAGIAGQCFTVATQIQGLLVLNSATYIPQPWHSTLLTIAAASVAVIFNSFFARKLPLLEGLILILLIFGFFGILIPLWVFAPRTPSAAVWTEFTQIAGWPNMGTACLVALTGPIYALIGPDSAVHMAEEVHDASRTLPWAMVSTLALNGLTGLVMTITFAYCVGPMEAALTPQFNFAFIGTFYNATQSKAGTTVMTLVVTTLALTSAVSNVATASRQLFAFARDHGLPFADVVAKVRPGWDIPFNAVCICFVCTSLLSLINLGSLVAFNAILSIGVVALLTSYITSIGCILLKRIRGEELLPRRWSLGVPLGWISNVVGFVYVVLAFVMAFFPLYNNPTAEQMNWASAVYGGVGIVATAYYVGWARHIYIPPVSRLAKDL</sequence>
<dbReference type="PANTHER" id="PTHR45649:SF2">
    <property type="entry name" value="ACID PERMEASE, PUTATIVE-RELATED"/>
    <property type="match status" value="1"/>
</dbReference>
<evidence type="ECO:0000256" key="2">
    <source>
        <dbReference type="ARBA" id="ARBA00022448"/>
    </source>
</evidence>
<evidence type="ECO:0000313" key="9">
    <source>
        <dbReference type="Proteomes" id="UP000245764"/>
    </source>
</evidence>
<feature type="transmembrane region" description="Helical" evidence="7">
    <location>
        <begin position="76"/>
        <end position="96"/>
    </location>
</feature>
<dbReference type="Proteomes" id="UP000245764">
    <property type="component" value="Chromosome 4"/>
</dbReference>
<evidence type="ECO:0000256" key="3">
    <source>
        <dbReference type="ARBA" id="ARBA00022692"/>
    </source>
</evidence>
<proteinExistence type="predicted"/>
<feature type="transmembrane region" description="Helical" evidence="7">
    <location>
        <begin position="310"/>
        <end position="332"/>
    </location>
</feature>
<gene>
    <name evidence="8" type="ORF">ZT1E4_G5509</name>
</gene>
<feature type="compositionally biased region" description="Basic and acidic residues" evidence="6">
    <location>
        <begin position="46"/>
        <end position="63"/>
    </location>
</feature>
<feature type="region of interest" description="Disordered" evidence="6">
    <location>
        <begin position="19"/>
        <end position="63"/>
    </location>
</feature>